<dbReference type="InterPro" id="IPR006558">
    <property type="entry name" value="LamG-like"/>
</dbReference>
<dbReference type="SMART" id="SM00560">
    <property type="entry name" value="LamGL"/>
    <property type="match status" value="1"/>
</dbReference>
<dbReference type="PANTHER" id="PTHR32305:SF15">
    <property type="entry name" value="PROTEIN RHSA-RELATED"/>
    <property type="match status" value="1"/>
</dbReference>
<dbReference type="InterPro" id="IPR006530">
    <property type="entry name" value="YD"/>
</dbReference>
<reference evidence="5 6" key="1">
    <citation type="submission" date="2019-06" db="EMBL/GenBank/DDBJ databases">
        <title>Draft genome of Aliikangiella marina GYP-15.</title>
        <authorList>
            <person name="Wang G."/>
        </authorList>
    </citation>
    <scope>NUCLEOTIDE SEQUENCE [LARGE SCALE GENOMIC DNA]</scope>
    <source>
        <strain evidence="5 6">GYP-15</strain>
    </source>
</reference>
<dbReference type="Gene3D" id="2.180.10.10">
    <property type="entry name" value="RHS repeat-associated core"/>
    <property type="match status" value="4"/>
</dbReference>
<dbReference type="InterPro" id="IPR022385">
    <property type="entry name" value="Rhs_assc_core"/>
</dbReference>
<evidence type="ECO:0000256" key="2">
    <source>
        <dbReference type="ARBA" id="ARBA00022737"/>
    </source>
</evidence>
<dbReference type="Pfam" id="PF03527">
    <property type="entry name" value="RHS"/>
    <property type="match status" value="1"/>
</dbReference>
<evidence type="ECO:0000259" key="4">
    <source>
        <dbReference type="SMART" id="SM00560"/>
    </source>
</evidence>
<evidence type="ECO:0000313" key="6">
    <source>
        <dbReference type="Proteomes" id="UP000317839"/>
    </source>
</evidence>
<keyword evidence="2" id="KW-0677">Repeat</keyword>
<evidence type="ECO:0000256" key="3">
    <source>
        <dbReference type="ARBA" id="ARBA00023157"/>
    </source>
</evidence>
<dbReference type="NCBIfam" id="TIGR03696">
    <property type="entry name" value="Rhs_assc_core"/>
    <property type="match status" value="1"/>
</dbReference>
<dbReference type="NCBIfam" id="TIGR01643">
    <property type="entry name" value="YD_repeat_2x"/>
    <property type="match status" value="3"/>
</dbReference>
<sequence length="1692" mass="186322">MYKILIKFFMVLLFMYTDSILAAKKEWLDFEKEKVDSYKVVGYTFLDRFEKIEDATDWFCSNKSPYRDSPYNSTCPGSIIGSAPAGPTSTYLKHHYTWEASPDSGEHTFDVLHIEECPESHPYGYDANDDGRFEYCLQSPKEFCPTKVHELTLNPINCSTGQKVETDVIYQGQGADPLSYTINYTSPVTNLQDQSTEGEFQFNVGNQRYDNNGLSLVTESEKNGGIIVRLSWGGVNQIVRQVADDDPQRLNIDEPKSRIYIGKVGTPLTDLTGRYGDITGSNGNFIYTTNSGKQILFNNGRVSEKVTSNGFTRRYSYTPEGRLSTVTNHFGQQLRYFYNDNGLLNKLIDPDNNEYLFYYDAINNLIKVVFPDETATDSSDNPTIDYLYEDTRFPKHMTGKINEKGIRFASWSYDSFGRAITSEHSGGIEKGEVNYDISGQTKVKTYVSNELFHEEVIHHEIRNNQKVTVKSEQLPCASCGVGTWEYEYDSLNKLVKSTSPKGLVTKLERNSDGLIIKQTEAEGTSLEKVTETTWDPIFRLPKTITEGSKKTIYSYSANGKLASIQVWDLNTNTSRITSYTYDANGLLLTVDGPRTDISDVTTYSYDANGNLVTIKNALNQTTTFDNYDNSGRVGKIIDPNGTEFVLTYTPRGWLESMNLNGAITSYKYFDTGSIKTVTTPTGQTLTYEYDSGERLTAIVDVTGNRLEYVRDLMGNVTETKIKDDSSNLLKLQTSIFNAIGQLTKVLGNSGQFNEFTYDEEGNPKTDTNALNNTTTSIFDAFNRISKTVDAANGETDFEYNSEGKIKVVTDAEGKQTVYNYNAFGELINLNSEDTGLTTFTYDNAGNLLTKTDARGVTVTYTYDALNRVKTRVYSDGSENVAFSYDDVANGNKGIGRLTFVSDASGSTSYVYNAFGKVTQETKVINGKNYVTDYHYNTVGRATGITYPSGTRIDYVYGANGLVESINATINNQTKSIASNLNYLPFGPLESFQYGNGLSHVNTYDQDYRQVESKTFGISEKSYQYDLVNNITNINNINIPSSDTFTYDSLSRIVTASGSYGDFGFAYNRVGDRTQKADNGQIQSYSYAASTGSDVSAQAISHYRFDSDNNDSNNPGATTELRWATQYESGKVNDGIHMPSSQDYAIVTTPASWGTTDELSISFWVKITDVQSIGFVLGQGLFWARGDFGFYCYLGMCGAYTGAGSSIARTDYSSYAGEWQHWTGTLKDGTLRFYINGVEVASSNNATPPTTSRLFTIGANQSGFNGMVGSVDELMLFNRALTVEEIASLATGTTGGEASQASPATAGKLTQIDGTGSTIFEYDENGNTVRKDSLTFTYNQANRMSSSSIGGATTTYTYNANGERSIKATSGVETHYIYGPNGSLIAEADGQGNTIKEYVHFNNQPLAQLVGDNVYYYHNSHLGTPELMTDVNQNIVWQAEYTPFGDATVVHETIVNNIRFLGQYYDQESGLHHNYFRDYDPEIGRYIQSDPLGLYDGSNTYGYVHQNPVQGTDQYGLFTTLTMCTRNPNACAGVFAGGNGLISAAQKRCATLGSVLVGAGKGAVSGILERYLNRLYKPSSRLVQAGMEAFNSMAVSSAVDAAVDALGMSNDNAPSMSGLGTQAAVGQIGGAVGGIYENLSNDIVGNAASSATQIMINSLVPDELGGNEDFTARFWSRREAARQRKLGCPCDEE</sequence>
<feature type="domain" description="LamG-like jellyroll fold" evidence="4">
    <location>
        <begin position="1156"/>
        <end position="1283"/>
    </location>
</feature>
<accession>A0A545T6T3</accession>
<dbReference type="Pfam" id="PF25023">
    <property type="entry name" value="TEN_YD-shell"/>
    <property type="match status" value="2"/>
</dbReference>
<dbReference type="InterPro" id="IPR050708">
    <property type="entry name" value="T6SS_VgrG/RHS"/>
</dbReference>
<dbReference type="OrthoDB" id="9815414at2"/>
<comment type="caution">
    <text evidence="5">The sequence shown here is derived from an EMBL/GenBank/DDBJ whole genome shotgun (WGS) entry which is preliminary data.</text>
</comment>
<dbReference type="InterPro" id="IPR031325">
    <property type="entry name" value="RHS_repeat"/>
</dbReference>
<dbReference type="PANTHER" id="PTHR32305">
    <property type="match status" value="1"/>
</dbReference>
<dbReference type="Pfam" id="PF05593">
    <property type="entry name" value="RHS_repeat"/>
    <property type="match status" value="1"/>
</dbReference>
<dbReference type="EMBL" id="VIKR01000004">
    <property type="protein sequence ID" value="TQV72933.1"/>
    <property type="molecule type" value="Genomic_DNA"/>
</dbReference>
<dbReference type="Proteomes" id="UP000317839">
    <property type="component" value="Unassembled WGS sequence"/>
</dbReference>
<name>A0A545T6T3_9GAMM</name>
<dbReference type="RefSeq" id="WP_142943072.1">
    <property type="nucleotide sequence ID" value="NZ_VIKR01000004.1"/>
</dbReference>
<protein>
    <submittedName>
        <fullName evidence="5">RHS repeat-associated core domain-containing protein</fullName>
    </submittedName>
</protein>
<dbReference type="InterPro" id="IPR013320">
    <property type="entry name" value="ConA-like_dom_sf"/>
</dbReference>
<dbReference type="SUPFAM" id="SSF49899">
    <property type="entry name" value="Concanavalin A-like lectins/glucanases"/>
    <property type="match status" value="1"/>
</dbReference>
<keyword evidence="6" id="KW-1185">Reference proteome</keyword>
<keyword evidence="3" id="KW-1015">Disulfide bond</keyword>
<organism evidence="5 6">
    <name type="scientific">Aliikangiella marina</name>
    <dbReference type="NCBI Taxonomy" id="1712262"/>
    <lineage>
        <taxon>Bacteria</taxon>
        <taxon>Pseudomonadati</taxon>
        <taxon>Pseudomonadota</taxon>
        <taxon>Gammaproteobacteria</taxon>
        <taxon>Oceanospirillales</taxon>
        <taxon>Pleioneaceae</taxon>
        <taxon>Aliikangiella</taxon>
    </lineage>
</organism>
<dbReference type="InterPro" id="IPR056823">
    <property type="entry name" value="TEN-like_YD-shell"/>
</dbReference>
<evidence type="ECO:0000313" key="5">
    <source>
        <dbReference type="EMBL" id="TQV72933.1"/>
    </source>
</evidence>
<gene>
    <name evidence="5" type="ORF">FLL45_15825</name>
</gene>
<keyword evidence="1" id="KW-0732">Signal</keyword>
<evidence type="ECO:0000256" key="1">
    <source>
        <dbReference type="ARBA" id="ARBA00022729"/>
    </source>
</evidence>
<proteinExistence type="predicted"/>
<dbReference type="Pfam" id="PF13385">
    <property type="entry name" value="Laminin_G_3"/>
    <property type="match status" value="1"/>
</dbReference>
<dbReference type="InterPro" id="IPR001826">
    <property type="entry name" value="RHS"/>
</dbReference>
<dbReference type="PRINTS" id="PR00394">
    <property type="entry name" value="RHSPROTEIN"/>
</dbReference>